<dbReference type="InterPro" id="IPR011032">
    <property type="entry name" value="GroES-like_sf"/>
</dbReference>
<dbReference type="SMART" id="SM00829">
    <property type="entry name" value="PKS_ER"/>
    <property type="match status" value="1"/>
</dbReference>
<dbReference type="SUPFAM" id="SSF51735">
    <property type="entry name" value="NAD(P)-binding Rossmann-fold domains"/>
    <property type="match status" value="1"/>
</dbReference>
<dbReference type="GO" id="GO:0008270">
    <property type="term" value="F:zinc ion binding"/>
    <property type="evidence" value="ECO:0007669"/>
    <property type="project" value="InterPro"/>
</dbReference>
<protein>
    <recommendedName>
        <fullName evidence="2">Enoyl reductase (ER) domain-containing protein</fullName>
    </recommendedName>
</protein>
<reference evidence="3" key="1">
    <citation type="submission" date="2022-11" db="EMBL/GenBank/DDBJ databases">
        <authorList>
            <person name="Petersen C."/>
        </authorList>
    </citation>
    <scope>NUCLEOTIDE SEQUENCE</scope>
    <source>
        <strain evidence="3">IBT 21917</strain>
    </source>
</reference>
<dbReference type="GO" id="GO:0005739">
    <property type="term" value="C:mitochondrion"/>
    <property type="evidence" value="ECO:0007669"/>
    <property type="project" value="TreeGrafter"/>
</dbReference>
<dbReference type="AlphaFoldDB" id="A0A9W9ITW8"/>
<dbReference type="PANTHER" id="PTHR11695">
    <property type="entry name" value="ALCOHOL DEHYDROGENASE RELATED"/>
    <property type="match status" value="1"/>
</dbReference>
<dbReference type="SUPFAM" id="SSF50129">
    <property type="entry name" value="GroES-like"/>
    <property type="match status" value="1"/>
</dbReference>
<keyword evidence="4" id="KW-1185">Reference proteome</keyword>
<dbReference type="Gene3D" id="3.90.180.10">
    <property type="entry name" value="Medium-chain alcohol dehydrogenases, catalytic domain"/>
    <property type="match status" value="1"/>
</dbReference>
<sequence>MDPTVLPPGTCSFQPENMKAWLYSRTSGGLEKNLSLSATARPPPAPRGKEVMLEVISAALNPADLKLPELGFPMRMYIGMPATPGMDFCGRVVATGPLAQHWKEGQMVFGCSRWPGQFGSLAEYLVASGENLALVPAGVKEDHVVTLGVAGQTAYQSLVGHVKAGDRVLINGGSGGCGVFAIQIAKQMGCRVTATCSTKNMELCLRVGADEVIDYTAEADLVGALVQRGVVFDCIVDHVGLPSTLYYQCHHFLKEDGAFVQVGAYAFTTIVLRALWPAFLGGGRRKYVVMGFKPDRKQLEQLAEWLEDGTIQPQLDSVYEFDDAVKAFERLRTGRTRGKIVVHVGSSRDASMEAFGIGM</sequence>
<reference evidence="3" key="2">
    <citation type="journal article" date="2023" name="IMA Fungus">
        <title>Comparative genomic study of the Penicillium genus elucidates a diverse pangenome and 15 lateral gene transfer events.</title>
        <authorList>
            <person name="Petersen C."/>
            <person name="Sorensen T."/>
            <person name="Nielsen M.R."/>
            <person name="Sondergaard T.E."/>
            <person name="Sorensen J.L."/>
            <person name="Fitzpatrick D.A."/>
            <person name="Frisvad J.C."/>
            <person name="Nielsen K.L."/>
        </authorList>
    </citation>
    <scope>NUCLEOTIDE SEQUENCE</scope>
    <source>
        <strain evidence="3">IBT 21917</strain>
    </source>
</reference>
<dbReference type="CDD" id="cd08267">
    <property type="entry name" value="MDR1"/>
    <property type="match status" value="1"/>
</dbReference>
<name>A0A9W9ITW8_9EURO</name>
<evidence type="ECO:0000256" key="1">
    <source>
        <dbReference type="ARBA" id="ARBA00023002"/>
    </source>
</evidence>
<dbReference type="Proteomes" id="UP001146351">
    <property type="component" value="Unassembled WGS sequence"/>
</dbReference>
<comment type="caution">
    <text evidence="3">The sequence shown here is derived from an EMBL/GenBank/DDBJ whole genome shotgun (WGS) entry which is preliminary data.</text>
</comment>
<dbReference type="InterPro" id="IPR050700">
    <property type="entry name" value="YIM1/Zinc_Alcohol_DH_Fams"/>
</dbReference>
<dbReference type="Pfam" id="PF08240">
    <property type="entry name" value="ADH_N"/>
    <property type="match status" value="1"/>
</dbReference>
<dbReference type="InterPro" id="IPR036291">
    <property type="entry name" value="NAD(P)-bd_dom_sf"/>
</dbReference>
<gene>
    <name evidence="3" type="ORF">N7492_001789</name>
</gene>
<dbReference type="PANTHER" id="PTHR11695:SF294">
    <property type="entry name" value="RETICULON-4-INTERACTING PROTEIN 1, MITOCHONDRIAL"/>
    <property type="match status" value="1"/>
</dbReference>
<organism evidence="3 4">
    <name type="scientific">Penicillium capsulatum</name>
    <dbReference type="NCBI Taxonomy" id="69766"/>
    <lineage>
        <taxon>Eukaryota</taxon>
        <taxon>Fungi</taxon>
        <taxon>Dikarya</taxon>
        <taxon>Ascomycota</taxon>
        <taxon>Pezizomycotina</taxon>
        <taxon>Eurotiomycetes</taxon>
        <taxon>Eurotiomycetidae</taxon>
        <taxon>Eurotiales</taxon>
        <taxon>Aspergillaceae</taxon>
        <taxon>Penicillium</taxon>
    </lineage>
</organism>
<evidence type="ECO:0000313" key="4">
    <source>
        <dbReference type="Proteomes" id="UP001146351"/>
    </source>
</evidence>
<dbReference type="EMBL" id="JAPQKO010000001">
    <property type="protein sequence ID" value="KAJ5184173.1"/>
    <property type="molecule type" value="Genomic_DNA"/>
</dbReference>
<keyword evidence="1" id="KW-0560">Oxidoreductase</keyword>
<dbReference type="PROSITE" id="PS01162">
    <property type="entry name" value="QOR_ZETA_CRYSTAL"/>
    <property type="match status" value="1"/>
</dbReference>
<accession>A0A9W9ITW8</accession>
<dbReference type="InterPro" id="IPR013154">
    <property type="entry name" value="ADH-like_N"/>
</dbReference>
<dbReference type="GO" id="GO:0016491">
    <property type="term" value="F:oxidoreductase activity"/>
    <property type="evidence" value="ECO:0007669"/>
    <property type="project" value="UniProtKB-KW"/>
</dbReference>
<feature type="domain" description="Enoyl reductase (ER)" evidence="2">
    <location>
        <begin position="29"/>
        <end position="342"/>
    </location>
</feature>
<dbReference type="OrthoDB" id="201656at2759"/>
<proteinExistence type="predicted"/>
<evidence type="ECO:0000259" key="2">
    <source>
        <dbReference type="SMART" id="SM00829"/>
    </source>
</evidence>
<dbReference type="Gene3D" id="3.40.50.720">
    <property type="entry name" value="NAD(P)-binding Rossmann-like Domain"/>
    <property type="match status" value="1"/>
</dbReference>
<dbReference type="InterPro" id="IPR002364">
    <property type="entry name" value="Quin_OxRdtase/zeta-crystal_CS"/>
</dbReference>
<evidence type="ECO:0000313" key="3">
    <source>
        <dbReference type="EMBL" id="KAJ5184173.1"/>
    </source>
</evidence>
<dbReference type="Pfam" id="PF13602">
    <property type="entry name" value="ADH_zinc_N_2"/>
    <property type="match status" value="1"/>
</dbReference>
<dbReference type="InterPro" id="IPR020843">
    <property type="entry name" value="ER"/>
</dbReference>